<evidence type="ECO:0000259" key="9">
    <source>
        <dbReference type="PROSITE" id="PS01124"/>
    </source>
</evidence>
<dbReference type="SUPFAM" id="SSF46689">
    <property type="entry name" value="Homeodomain-like"/>
    <property type="match status" value="2"/>
</dbReference>
<dbReference type="SMART" id="SM00342">
    <property type="entry name" value="HTH_ARAC"/>
    <property type="match status" value="1"/>
</dbReference>
<dbReference type="InterPro" id="IPR051552">
    <property type="entry name" value="HptR"/>
</dbReference>
<dbReference type="Gene3D" id="1.10.10.60">
    <property type="entry name" value="Homeodomain-like"/>
    <property type="match status" value="2"/>
</dbReference>
<comment type="subcellular location">
    <subcellularLocation>
        <location evidence="1">Cytoplasm</location>
    </subcellularLocation>
</comment>
<keyword evidence="12" id="KW-1185">Reference proteome</keyword>
<evidence type="ECO:0000256" key="2">
    <source>
        <dbReference type="ARBA" id="ARBA00022490"/>
    </source>
</evidence>
<feature type="domain" description="HTH araC/xylS-type" evidence="9">
    <location>
        <begin position="423"/>
        <end position="521"/>
    </location>
</feature>
<evidence type="ECO:0000256" key="6">
    <source>
        <dbReference type="ARBA" id="ARBA00023125"/>
    </source>
</evidence>
<keyword evidence="4" id="KW-0902">Two-component regulatory system</keyword>
<dbReference type="Pfam" id="PF00072">
    <property type="entry name" value="Response_reg"/>
    <property type="match status" value="1"/>
</dbReference>
<dbReference type="PRINTS" id="PR00032">
    <property type="entry name" value="HTHARAC"/>
</dbReference>
<evidence type="ECO:0000313" key="12">
    <source>
        <dbReference type="Proteomes" id="UP000005387"/>
    </source>
</evidence>
<reference evidence="11 12" key="1">
    <citation type="submission" date="2010-07" db="EMBL/GenBank/DDBJ databases">
        <title>The draft genome of Paenibacillus curdlanolyticus YK9.</title>
        <authorList>
            <consortium name="US DOE Joint Genome Institute (JGI-PGF)"/>
            <person name="Lucas S."/>
            <person name="Copeland A."/>
            <person name="Lapidus A."/>
            <person name="Cheng J.-F."/>
            <person name="Bruce D."/>
            <person name="Goodwin L."/>
            <person name="Pitluck S."/>
            <person name="Land M.L."/>
            <person name="Hauser L."/>
            <person name="Chang Y.-J."/>
            <person name="Jeffries C."/>
            <person name="Anderson I.J."/>
            <person name="Johnson E."/>
            <person name="Loganathan U."/>
            <person name="Mulhopadhyay B."/>
            <person name="Kyrpides N."/>
            <person name="Woyke T.J."/>
        </authorList>
    </citation>
    <scope>NUCLEOTIDE SEQUENCE [LARGE SCALE GENOMIC DNA]</scope>
    <source>
        <strain evidence="11 12">YK9</strain>
    </source>
</reference>
<keyword evidence="2" id="KW-0963">Cytoplasm</keyword>
<dbReference type="RefSeq" id="WP_006039030.1">
    <property type="nucleotide sequence ID" value="NZ_AEDD01000008.1"/>
</dbReference>
<dbReference type="GO" id="GO:0043565">
    <property type="term" value="F:sequence-specific DNA binding"/>
    <property type="evidence" value="ECO:0007669"/>
    <property type="project" value="InterPro"/>
</dbReference>
<evidence type="ECO:0000256" key="3">
    <source>
        <dbReference type="ARBA" id="ARBA00022553"/>
    </source>
</evidence>
<dbReference type="eggNOG" id="COG2207">
    <property type="taxonomic scope" value="Bacteria"/>
</dbReference>
<sequence>MYKAILVDDENFDLIGMQQLIPWSSLQIEIVYSSTKPLAALSYIQENEIDILITDIKMPVMSGLELAKAALQKNAGLKVMFISGYQDFEYAKQALHLKADGYILKPVDDDEVIETLKRVVAALDERARFEKATDANLESFEFVKHNFLLHLMEGTIEEETLQAFMRKYPVEVSVDRAHAVIIEIDDAARMMQGQQAESDPITTTARLIVSYIESHGLGLWYRLSPTRIGLIYSGYSEHIERDFNGLLSEIRANGNTTATISYGQAVSGIPMLPASFKEARELIDCKMFIGKNRIISPGASQTAGVRNAKDMNAILDQLFKSISNYSLVVVCDCIEELFESVQAFAEPVKVYHFSTHIISRLEGYLSDAGTSSEVLANWKNNGFAAVQQFETIDDIKSWLRRTAFELSEMLYMRSQKPVWRLYADIEEFVTANLASDITLKDMASRFSYSPNHFGVLFKEQVGISFNDYVVSRRMAKAKEMLQQPQYKIYEIADRVGYKSLTYFSRMFKEAFGMTPGDYRKQS</sequence>
<evidence type="ECO:0000256" key="7">
    <source>
        <dbReference type="ARBA" id="ARBA00023163"/>
    </source>
</evidence>
<dbReference type="InterPro" id="IPR001789">
    <property type="entry name" value="Sig_transdc_resp-reg_receiver"/>
</dbReference>
<evidence type="ECO:0000256" key="5">
    <source>
        <dbReference type="ARBA" id="ARBA00023015"/>
    </source>
</evidence>
<dbReference type="SMART" id="SM00448">
    <property type="entry name" value="REC"/>
    <property type="match status" value="1"/>
</dbReference>
<evidence type="ECO:0000259" key="10">
    <source>
        <dbReference type="PROSITE" id="PS50110"/>
    </source>
</evidence>
<dbReference type="GO" id="GO:0000160">
    <property type="term" value="P:phosphorelay signal transduction system"/>
    <property type="evidence" value="ECO:0007669"/>
    <property type="project" value="UniProtKB-KW"/>
</dbReference>
<dbReference type="Proteomes" id="UP000005387">
    <property type="component" value="Unassembled WGS sequence"/>
</dbReference>
<name>E0IBK3_9BACL</name>
<feature type="modified residue" description="4-aspartylphosphate" evidence="8">
    <location>
        <position position="55"/>
    </location>
</feature>
<dbReference type="Pfam" id="PF12833">
    <property type="entry name" value="HTH_18"/>
    <property type="match status" value="1"/>
</dbReference>
<dbReference type="AlphaFoldDB" id="E0IBK3"/>
<gene>
    <name evidence="11" type="ORF">PaecuDRAFT_3042</name>
</gene>
<evidence type="ECO:0000313" key="11">
    <source>
        <dbReference type="EMBL" id="EFM10083.1"/>
    </source>
</evidence>
<dbReference type="Gene3D" id="3.40.50.2300">
    <property type="match status" value="1"/>
</dbReference>
<dbReference type="InterPro" id="IPR020449">
    <property type="entry name" value="Tscrpt_reg_AraC-type_HTH"/>
</dbReference>
<dbReference type="InterPro" id="IPR009057">
    <property type="entry name" value="Homeodomain-like_sf"/>
</dbReference>
<dbReference type="GO" id="GO:0003700">
    <property type="term" value="F:DNA-binding transcription factor activity"/>
    <property type="evidence" value="ECO:0007669"/>
    <property type="project" value="InterPro"/>
</dbReference>
<keyword evidence="5" id="KW-0805">Transcription regulation</keyword>
<dbReference type="InterPro" id="IPR018060">
    <property type="entry name" value="HTH_AraC"/>
</dbReference>
<keyword evidence="3 8" id="KW-0597">Phosphoprotein</keyword>
<keyword evidence="7" id="KW-0804">Transcription</keyword>
<dbReference type="PANTHER" id="PTHR42713">
    <property type="entry name" value="HISTIDINE KINASE-RELATED"/>
    <property type="match status" value="1"/>
</dbReference>
<dbReference type="EMBL" id="AEDD01000008">
    <property type="protein sequence ID" value="EFM10083.1"/>
    <property type="molecule type" value="Genomic_DNA"/>
</dbReference>
<feature type="domain" description="Response regulatory" evidence="10">
    <location>
        <begin position="3"/>
        <end position="120"/>
    </location>
</feature>
<evidence type="ECO:0000256" key="8">
    <source>
        <dbReference type="PROSITE-ProRule" id="PRU00169"/>
    </source>
</evidence>
<dbReference type="PROSITE" id="PS01124">
    <property type="entry name" value="HTH_ARAC_FAMILY_2"/>
    <property type="match status" value="1"/>
</dbReference>
<dbReference type="GO" id="GO:0005737">
    <property type="term" value="C:cytoplasm"/>
    <property type="evidence" value="ECO:0007669"/>
    <property type="project" value="UniProtKB-SubCell"/>
</dbReference>
<dbReference type="PROSITE" id="PS00041">
    <property type="entry name" value="HTH_ARAC_FAMILY_1"/>
    <property type="match status" value="1"/>
</dbReference>
<dbReference type="OrthoDB" id="2666291at2"/>
<dbReference type="PANTHER" id="PTHR42713:SF3">
    <property type="entry name" value="TRANSCRIPTIONAL REGULATORY PROTEIN HPTR"/>
    <property type="match status" value="1"/>
</dbReference>
<proteinExistence type="predicted"/>
<accession>E0IBK3</accession>
<protein>
    <submittedName>
        <fullName evidence="11">Two component transcriptional regulator, AraC family</fullName>
    </submittedName>
</protein>
<dbReference type="PROSITE" id="PS50110">
    <property type="entry name" value="RESPONSE_REGULATORY"/>
    <property type="match status" value="1"/>
</dbReference>
<dbReference type="STRING" id="717606.PaecuDRAFT_3042"/>
<dbReference type="SUPFAM" id="SSF52172">
    <property type="entry name" value="CheY-like"/>
    <property type="match status" value="1"/>
</dbReference>
<evidence type="ECO:0000256" key="4">
    <source>
        <dbReference type="ARBA" id="ARBA00023012"/>
    </source>
</evidence>
<dbReference type="InterPro" id="IPR018062">
    <property type="entry name" value="HTH_AraC-typ_CS"/>
</dbReference>
<organism evidence="11 12">
    <name type="scientific">Paenibacillus curdlanolyticus YK9</name>
    <dbReference type="NCBI Taxonomy" id="717606"/>
    <lineage>
        <taxon>Bacteria</taxon>
        <taxon>Bacillati</taxon>
        <taxon>Bacillota</taxon>
        <taxon>Bacilli</taxon>
        <taxon>Bacillales</taxon>
        <taxon>Paenibacillaceae</taxon>
        <taxon>Paenibacillus</taxon>
    </lineage>
</organism>
<evidence type="ECO:0000256" key="1">
    <source>
        <dbReference type="ARBA" id="ARBA00004496"/>
    </source>
</evidence>
<keyword evidence="6" id="KW-0238">DNA-binding</keyword>
<dbReference type="CDD" id="cd17536">
    <property type="entry name" value="REC_YesN-like"/>
    <property type="match status" value="1"/>
</dbReference>
<dbReference type="InterPro" id="IPR011006">
    <property type="entry name" value="CheY-like_superfamily"/>
</dbReference>
<dbReference type="eggNOG" id="COG4753">
    <property type="taxonomic scope" value="Bacteria"/>
</dbReference>